<accession>A0AAV4IM53</accession>
<proteinExistence type="inferred from homology"/>
<evidence type="ECO:0000256" key="1">
    <source>
        <dbReference type="ARBA" id="ARBA00004613"/>
    </source>
</evidence>
<gene>
    <name evidence="7" type="ORF">ElyMa_006665300</name>
</gene>
<dbReference type="PANTHER" id="PTHR11610:SF186">
    <property type="entry name" value="FI22312P1"/>
    <property type="match status" value="1"/>
</dbReference>
<dbReference type="AlphaFoldDB" id="A0AAV4IM53"/>
<dbReference type="GO" id="GO:0005615">
    <property type="term" value="C:extracellular space"/>
    <property type="evidence" value="ECO:0007669"/>
    <property type="project" value="TreeGrafter"/>
</dbReference>
<name>A0AAV4IM53_9GAST</name>
<dbReference type="Pfam" id="PF00151">
    <property type="entry name" value="Lipase"/>
    <property type="match status" value="1"/>
</dbReference>
<dbReference type="InterPro" id="IPR029058">
    <property type="entry name" value="AB_hydrolase_fold"/>
</dbReference>
<evidence type="ECO:0000256" key="2">
    <source>
        <dbReference type="ARBA" id="ARBA00010701"/>
    </source>
</evidence>
<keyword evidence="5" id="KW-0732">Signal</keyword>
<evidence type="ECO:0000256" key="4">
    <source>
        <dbReference type="RuleBase" id="RU004262"/>
    </source>
</evidence>
<keyword evidence="3" id="KW-0964">Secreted</keyword>
<dbReference type="Proteomes" id="UP000762676">
    <property type="component" value="Unassembled WGS sequence"/>
</dbReference>
<dbReference type="InterPro" id="IPR013818">
    <property type="entry name" value="Lipase"/>
</dbReference>
<sequence length="490" mass="54051">MKEFLCDAVTLSILGVFLFNCISLVNAENATESSELCFPTSIGFKDEWPFHIDHGYLPDSQDIVNPVFELYGLGKDQPFTLDYRNLNTTPDSIPFDSESPTKFIIHGFGNSLNDSVWITDMRKALQENGDFNIVLVGWDTSFPSYVQAVCNSRVVARLTVSVIEMLQEKGLHLYDLHLIGHSLGAHVSSYVGRLMNSNIGRITGLDPAGPWFDTFGVGARLDPSDAKYVDVIHSNGDFLNFYGGFGLLKQCGHVDFYPNGGKKQPGCTDGVGGGSETLLGSFFSGTTEDVEEAVLSAIGCSHGRAYEIFIESIKLAGSCEFRAFPCSSYEDFLDGRCIDCGAEGCNRAGFHASPELQGGKQFLLTHSSSPLCSKSVRVTIIPSEIANKLIGTIVLLLKGTNGEDLLTLVYNTDIHMQPRTPWRVVKPLSKDIGDIESGVITYTRRGFFDRIKLRISGLSVDDMHNGKRYITKSRFRFKSRQPVRLDLLKL</sequence>
<protein>
    <submittedName>
        <fullName evidence="7">Pancreatic lipase-related protein</fullName>
    </submittedName>
</protein>
<reference evidence="7 8" key="1">
    <citation type="journal article" date="2021" name="Elife">
        <title>Chloroplast acquisition without the gene transfer in kleptoplastic sea slugs, Plakobranchus ocellatus.</title>
        <authorList>
            <person name="Maeda T."/>
            <person name="Takahashi S."/>
            <person name="Yoshida T."/>
            <person name="Shimamura S."/>
            <person name="Takaki Y."/>
            <person name="Nagai Y."/>
            <person name="Toyoda A."/>
            <person name="Suzuki Y."/>
            <person name="Arimoto A."/>
            <person name="Ishii H."/>
            <person name="Satoh N."/>
            <person name="Nishiyama T."/>
            <person name="Hasebe M."/>
            <person name="Maruyama T."/>
            <person name="Minagawa J."/>
            <person name="Obokata J."/>
            <person name="Shigenobu S."/>
        </authorList>
    </citation>
    <scope>NUCLEOTIDE SEQUENCE [LARGE SCALE GENOMIC DNA]</scope>
</reference>
<dbReference type="PANTHER" id="PTHR11610">
    <property type="entry name" value="LIPASE"/>
    <property type="match status" value="1"/>
</dbReference>
<comment type="subcellular location">
    <subcellularLocation>
        <location evidence="1">Secreted</location>
    </subcellularLocation>
</comment>
<feature type="chain" id="PRO_5043461542" evidence="5">
    <location>
        <begin position="28"/>
        <end position="490"/>
    </location>
</feature>
<feature type="domain" description="Lipase" evidence="6">
    <location>
        <begin position="88"/>
        <end position="370"/>
    </location>
</feature>
<evidence type="ECO:0000256" key="5">
    <source>
        <dbReference type="SAM" id="SignalP"/>
    </source>
</evidence>
<dbReference type="InterPro" id="IPR000734">
    <property type="entry name" value="TAG_lipase"/>
</dbReference>
<dbReference type="GO" id="GO:0016042">
    <property type="term" value="P:lipid catabolic process"/>
    <property type="evidence" value="ECO:0007669"/>
    <property type="project" value="TreeGrafter"/>
</dbReference>
<dbReference type="CDD" id="cd00707">
    <property type="entry name" value="Pancreat_lipase_like"/>
    <property type="match status" value="1"/>
</dbReference>
<dbReference type="PRINTS" id="PR00821">
    <property type="entry name" value="TAGLIPASE"/>
</dbReference>
<evidence type="ECO:0000259" key="6">
    <source>
        <dbReference type="Pfam" id="PF00151"/>
    </source>
</evidence>
<dbReference type="Gene3D" id="3.40.50.1820">
    <property type="entry name" value="alpha/beta hydrolase"/>
    <property type="match status" value="1"/>
</dbReference>
<organism evidence="7 8">
    <name type="scientific">Elysia marginata</name>
    <dbReference type="NCBI Taxonomy" id="1093978"/>
    <lineage>
        <taxon>Eukaryota</taxon>
        <taxon>Metazoa</taxon>
        <taxon>Spiralia</taxon>
        <taxon>Lophotrochozoa</taxon>
        <taxon>Mollusca</taxon>
        <taxon>Gastropoda</taxon>
        <taxon>Heterobranchia</taxon>
        <taxon>Euthyneura</taxon>
        <taxon>Panpulmonata</taxon>
        <taxon>Sacoglossa</taxon>
        <taxon>Placobranchoidea</taxon>
        <taxon>Plakobranchidae</taxon>
        <taxon>Elysia</taxon>
    </lineage>
</organism>
<dbReference type="GO" id="GO:0016298">
    <property type="term" value="F:lipase activity"/>
    <property type="evidence" value="ECO:0007669"/>
    <property type="project" value="InterPro"/>
</dbReference>
<evidence type="ECO:0000256" key="3">
    <source>
        <dbReference type="ARBA" id="ARBA00022525"/>
    </source>
</evidence>
<dbReference type="SUPFAM" id="SSF53474">
    <property type="entry name" value="alpha/beta-Hydrolases"/>
    <property type="match status" value="1"/>
</dbReference>
<dbReference type="EMBL" id="BMAT01013362">
    <property type="protein sequence ID" value="GFS11190.1"/>
    <property type="molecule type" value="Genomic_DNA"/>
</dbReference>
<comment type="caution">
    <text evidence="7">The sequence shown here is derived from an EMBL/GenBank/DDBJ whole genome shotgun (WGS) entry which is preliminary data.</text>
</comment>
<evidence type="ECO:0000313" key="8">
    <source>
        <dbReference type="Proteomes" id="UP000762676"/>
    </source>
</evidence>
<comment type="similarity">
    <text evidence="2 4">Belongs to the AB hydrolase superfamily. Lipase family.</text>
</comment>
<evidence type="ECO:0000313" key="7">
    <source>
        <dbReference type="EMBL" id="GFS11190.1"/>
    </source>
</evidence>
<dbReference type="InterPro" id="IPR033906">
    <property type="entry name" value="Lipase_N"/>
</dbReference>
<keyword evidence="8" id="KW-1185">Reference proteome</keyword>
<feature type="signal peptide" evidence="5">
    <location>
        <begin position="1"/>
        <end position="27"/>
    </location>
</feature>